<dbReference type="GO" id="GO:0000287">
    <property type="term" value="F:magnesium ion binding"/>
    <property type="evidence" value="ECO:0007669"/>
    <property type="project" value="TreeGrafter"/>
</dbReference>
<keyword evidence="3" id="KW-0460">Magnesium</keyword>
<evidence type="ECO:0000256" key="3">
    <source>
        <dbReference type="ARBA" id="ARBA00022842"/>
    </source>
</evidence>
<evidence type="ECO:0000313" key="5">
    <source>
        <dbReference type="EMBL" id="CAB4985907.1"/>
    </source>
</evidence>
<dbReference type="Gene3D" id="3.20.20.60">
    <property type="entry name" value="Phosphoenolpyruvate-binding domains"/>
    <property type="match status" value="1"/>
</dbReference>
<dbReference type="PANTHER" id="PTHR32308">
    <property type="entry name" value="LYASE BETA SUBUNIT, PUTATIVE (AFU_ORTHOLOGUE AFUA_4G13030)-RELATED"/>
    <property type="match status" value="1"/>
</dbReference>
<gene>
    <name evidence="5" type="ORF">UFOPK3931_01135</name>
</gene>
<dbReference type="AlphaFoldDB" id="A0A6J7MYP5"/>
<comment type="cofactor">
    <cofactor evidence="1">
        <name>Mg(2+)</name>
        <dbReference type="ChEBI" id="CHEBI:18420"/>
    </cofactor>
</comment>
<dbReference type="GO" id="GO:0006107">
    <property type="term" value="P:oxaloacetate metabolic process"/>
    <property type="evidence" value="ECO:0007669"/>
    <property type="project" value="TreeGrafter"/>
</dbReference>
<dbReference type="SUPFAM" id="SSF51621">
    <property type="entry name" value="Phosphoenolpyruvate/pyruvate domain"/>
    <property type="match status" value="1"/>
</dbReference>
<protein>
    <submittedName>
        <fullName evidence="5">Unannotated protein</fullName>
    </submittedName>
</protein>
<feature type="domain" description="HpcH/HpaI aldolase/citrate lyase" evidence="4">
    <location>
        <begin position="3"/>
        <end position="209"/>
    </location>
</feature>
<dbReference type="InterPro" id="IPR011206">
    <property type="entry name" value="Citrate_lyase_beta/mcl1/mcl2"/>
</dbReference>
<dbReference type="Pfam" id="PF03328">
    <property type="entry name" value="HpcH_HpaI"/>
    <property type="match status" value="1"/>
</dbReference>
<evidence type="ECO:0000256" key="2">
    <source>
        <dbReference type="ARBA" id="ARBA00022723"/>
    </source>
</evidence>
<organism evidence="5">
    <name type="scientific">freshwater metagenome</name>
    <dbReference type="NCBI Taxonomy" id="449393"/>
    <lineage>
        <taxon>unclassified sequences</taxon>
        <taxon>metagenomes</taxon>
        <taxon>ecological metagenomes</taxon>
    </lineage>
</organism>
<dbReference type="InterPro" id="IPR015813">
    <property type="entry name" value="Pyrv/PenolPyrv_kinase-like_dom"/>
</dbReference>
<evidence type="ECO:0000259" key="4">
    <source>
        <dbReference type="Pfam" id="PF03328"/>
    </source>
</evidence>
<proteinExistence type="predicted"/>
<evidence type="ECO:0000256" key="1">
    <source>
        <dbReference type="ARBA" id="ARBA00001946"/>
    </source>
</evidence>
<dbReference type="PANTHER" id="PTHR32308:SF0">
    <property type="entry name" value="HPCH_HPAI ALDOLASE_CITRATE LYASE DOMAIN-CONTAINING PROTEIN"/>
    <property type="match status" value="1"/>
</dbReference>
<dbReference type="InterPro" id="IPR005000">
    <property type="entry name" value="Aldolase/citrate-lyase_domain"/>
</dbReference>
<keyword evidence="2" id="KW-0479">Metal-binding</keyword>
<reference evidence="5" key="1">
    <citation type="submission" date="2020-05" db="EMBL/GenBank/DDBJ databases">
        <authorList>
            <person name="Chiriac C."/>
            <person name="Salcher M."/>
            <person name="Ghai R."/>
            <person name="Kavagutti S V."/>
        </authorList>
    </citation>
    <scope>NUCLEOTIDE SEQUENCE</scope>
</reference>
<name>A0A6J7MYP5_9ZZZZ</name>
<dbReference type="PIRSF" id="PIRSF015582">
    <property type="entry name" value="Cit_lyase_B"/>
    <property type="match status" value="1"/>
</dbReference>
<accession>A0A6J7MYP5</accession>
<sequence>MTRSWLYVPGDRPDRIAKALAVDADVVIIDLEDAVKPDGKSAARLHAAAALAGDSRPQRWVRINAGAEGRRDLEALASAATRPEGLVLAKCESVAWITEVHWSLPGIAVAPLVETAVALRDLDAIVAAHGVTCCHLGEVDLLADLGGRLPGGQGLIDHARVRLVIACAAAGLAAPIGGVHLQIDDLESLTGTSTELAHLGFSGRAVIHPSHCAPVNAAFSASPAEVEWAREVLALLNGSEGAVRDPSGQMIDEAVARRARRILATLS</sequence>
<dbReference type="GO" id="GO:0003824">
    <property type="term" value="F:catalytic activity"/>
    <property type="evidence" value="ECO:0007669"/>
    <property type="project" value="InterPro"/>
</dbReference>
<dbReference type="EMBL" id="CAFBOL010000023">
    <property type="protein sequence ID" value="CAB4985907.1"/>
    <property type="molecule type" value="Genomic_DNA"/>
</dbReference>
<dbReference type="InterPro" id="IPR040442">
    <property type="entry name" value="Pyrv_kinase-like_dom_sf"/>
</dbReference>